<gene>
    <name evidence="1" type="ORF">DXU93_11970</name>
</gene>
<dbReference type="PANTHER" id="PTHR35792">
    <property type="entry name" value="GENERAL STRESS PROTEIN"/>
    <property type="match status" value="1"/>
</dbReference>
<proteinExistence type="predicted"/>
<sequence length="74" mass="7477">MDDKSKIIVSALAGAAVGAGIALLLAPASGKETREALASKINEAKDATVDALGNAKDAVLDKSDELLKQANIKS</sequence>
<protein>
    <submittedName>
        <fullName evidence="1">YtxH domain-containing protein</fullName>
    </submittedName>
</protein>
<accession>A0A3E1EWA1</accession>
<dbReference type="InterPro" id="IPR024623">
    <property type="entry name" value="YtxH"/>
</dbReference>
<organism evidence="1 2">
    <name type="scientific">Brumimicrobium aurantiacum</name>
    <dbReference type="NCBI Taxonomy" id="1737063"/>
    <lineage>
        <taxon>Bacteria</taxon>
        <taxon>Pseudomonadati</taxon>
        <taxon>Bacteroidota</taxon>
        <taxon>Flavobacteriia</taxon>
        <taxon>Flavobacteriales</taxon>
        <taxon>Crocinitomicaceae</taxon>
        <taxon>Brumimicrobium</taxon>
    </lineage>
</organism>
<dbReference type="PANTHER" id="PTHR35792:SF2">
    <property type="entry name" value="GENERAL STRESS PROTEIN"/>
    <property type="match status" value="1"/>
</dbReference>
<dbReference type="OrthoDB" id="1467901at2"/>
<dbReference type="Gene3D" id="6.10.140.1430">
    <property type="match status" value="1"/>
</dbReference>
<dbReference type="AlphaFoldDB" id="A0A3E1EWA1"/>
<comment type="caution">
    <text evidence="1">The sequence shown here is derived from an EMBL/GenBank/DDBJ whole genome shotgun (WGS) entry which is preliminary data.</text>
</comment>
<evidence type="ECO:0000313" key="2">
    <source>
        <dbReference type="Proteomes" id="UP000257127"/>
    </source>
</evidence>
<dbReference type="EMBL" id="QURB01000007">
    <property type="protein sequence ID" value="RFC53836.1"/>
    <property type="molecule type" value="Genomic_DNA"/>
</dbReference>
<dbReference type="InterPro" id="IPR052928">
    <property type="entry name" value="Desiccation-related_membrane"/>
</dbReference>
<dbReference type="RefSeq" id="WP_116881532.1">
    <property type="nucleotide sequence ID" value="NZ_QURB01000007.1"/>
</dbReference>
<name>A0A3E1EWA1_9FLAO</name>
<evidence type="ECO:0000313" key="1">
    <source>
        <dbReference type="EMBL" id="RFC53836.1"/>
    </source>
</evidence>
<dbReference type="Pfam" id="PF12732">
    <property type="entry name" value="YtxH"/>
    <property type="match status" value="1"/>
</dbReference>
<reference evidence="1 2" key="1">
    <citation type="submission" date="2018-08" db="EMBL/GenBank/DDBJ databases">
        <title>The draft genome squence of Brumimicrobium sp. N62.</title>
        <authorList>
            <person name="Du Z.-J."/>
            <person name="Luo H.-R."/>
        </authorList>
    </citation>
    <scope>NUCLEOTIDE SEQUENCE [LARGE SCALE GENOMIC DNA]</scope>
    <source>
        <strain evidence="1 2">N62</strain>
    </source>
</reference>
<dbReference type="Proteomes" id="UP000257127">
    <property type="component" value="Unassembled WGS sequence"/>
</dbReference>
<keyword evidence="2" id="KW-1185">Reference proteome</keyword>